<reference evidence="12" key="3">
    <citation type="submission" date="2015-04" db="UniProtKB">
        <authorList>
            <consortium name="EnsemblPlants"/>
        </authorList>
    </citation>
    <scope>IDENTIFICATION</scope>
    <source>
        <strain evidence="12">cv. Jemalong A17</strain>
    </source>
</reference>
<dbReference type="SMART" id="SM00717">
    <property type="entry name" value="SANT"/>
    <property type="match status" value="2"/>
</dbReference>
<dbReference type="AlphaFoldDB" id="G7K7T4"/>
<evidence type="ECO:0000259" key="8">
    <source>
        <dbReference type="PROSITE" id="PS50090"/>
    </source>
</evidence>
<reference evidence="10 13" key="1">
    <citation type="journal article" date="2011" name="Nature">
        <title>The Medicago genome provides insight into the evolution of rhizobial symbioses.</title>
        <authorList>
            <person name="Young N.D."/>
            <person name="Debelle F."/>
            <person name="Oldroyd G.E."/>
            <person name="Geurts R."/>
            <person name="Cannon S.B."/>
            <person name="Udvardi M.K."/>
            <person name="Benedito V.A."/>
            <person name="Mayer K.F."/>
            <person name="Gouzy J."/>
            <person name="Schoof H."/>
            <person name="Van de Peer Y."/>
            <person name="Proost S."/>
            <person name="Cook D.R."/>
            <person name="Meyers B.C."/>
            <person name="Spannagl M."/>
            <person name="Cheung F."/>
            <person name="De Mita S."/>
            <person name="Krishnakumar V."/>
            <person name="Gundlach H."/>
            <person name="Zhou S."/>
            <person name="Mudge J."/>
            <person name="Bharti A.K."/>
            <person name="Murray J.D."/>
            <person name="Naoumkina M.A."/>
            <person name="Rosen B."/>
            <person name="Silverstein K.A."/>
            <person name="Tang H."/>
            <person name="Rombauts S."/>
            <person name="Zhao P.X."/>
            <person name="Zhou P."/>
            <person name="Barbe V."/>
            <person name="Bardou P."/>
            <person name="Bechner M."/>
            <person name="Bellec A."/>
            <person name="Berger A."/>
            <person name="Berges H."/>
            <person name="Bidwell S."/>
            <person name="Bisseling T."/>
            <person name="Choisne N."/>
            <person name="Couloux A."/>
            <person name="Denny R."/>
            <person name="Deshpande S."/>
            <person name="Dai X."/>
            <person name="Doyle J.J."/>
            <person name="Dudez A.M."/>
            <person name="Farmer A.D."/>
            <person name="Fouteau S."/>
            <person name="Franken C."/>
            <person name="Gibelin C."/>
            <person name="Gish J."/>
            <person name="Goldstein S."/>
            <person name="Gonzalez A.J."/>
            <person name="Green P.J."/>
            <person name="Hallab A."/>
            <person name="Hartog M."/>
            <person name="Hua A."/>
            <person name="Humphray S.J."/>
            <person name="Jeong D.H."/>
            <person name="Jing Y."/>
            <person name="Jocker A."/>
            <person name="Kenton S.M."/>
            <person name="Kim D.J."/>
            <person name="Klee K."/>
            <person name="Lai H."/>
            <person name="Lang C."/>
            <person name="Lin S."/>
            <person name="Macmil S.L."/>
            <person name="Magdelenat G."/>
            <person name="Matthews L."/>
            <person name="McCorrison J."/>
            <person name="Monaghan E.L."/>
            <person name="Mun J.H."/>
            <person name="Najar F.Z."/>
            <person name="Nicholson C."/>
            <person name="Noirot C."/>
            <person name="O'Bleness M."/>
            <person name="Paule C.R."/>
            <person name="Poulain J."/>
            <person name="Prion F."/>
            <person name="Qin B."/>
            <person name="Qu C."/>
            <person name="Retzel E.F."/>
            <person name="Riddle C."/>
            <person name="Sallet E."/>
            <person name="Samain S."/>
            <person name="Samson N."/>
            <person name="Sanders I."/>
            <person name="Saurat O."/>
            <person name="Scarpelli C."/>
            <person name="Schiex T."/>
            <person name="Segurens B."/>
            <person name="Severin A.J."/>
            <person name="Sherrier D.J."/>
            <person name="Shi R."/>
            <person name="Sims S."/>
            <person name="Singer S.R."/>
            <person name="Sinharoy S."/>
            <person name="Sterck L."/>
            <person name="Viollet A."/>
            <person name="Wang B.B."/>
            <person name="Wang K."/>
            <person name="Wang M."/>
            <person name="Wang X."/>
            <person name="Warfsmann J."/>
            <person name="Weissenbach J."/>
            <person name="White D.D."/>
            <person name="White J.D."/>
            <person name="Wiley G.B."/>
            <person name="Wincker P."/>
            <person name="Xing Y."/>
            <person name="Yang L."/>
            <person name="Yao Z."/>
            <person name="Ying F."/>
            <person name="Zhai J."/>
            <person name="Zhou L."/>
            <person name="Zuber A."/>
            <person name="Denarie J."/>
            <person name="Dixon R.A."/>
            <person name="May G.D."/>
            <person name="Schwartz D.C."/>
            <person name="Rogers J."/>
            <person name="Quetier F."/>
            <person name="Town C.D."/>
            <person name="Roe B.A."/>
        </authorList>
    </citation>
    <scope>NUCLEOTIDE SEQUENCE [LARGE SCALE GENOMIC DNA]</scope>
    <source>
        <strain evidence="10">A17</strain>
        <strain evidence="12 13">cv. Jemalong A17</strain>
    </source>
</reference>
<evidence type="ECO:0000313" key="11">
    <source>
        <dbReference type="EMBL" id="RHN57509.1"/>
    </source>
</evidence>
<dbReference type="EnsemblPlants" id="AET00130">
    <property type="protein sequence ID" value="AET00130"/>
    <property type="gene ID" value="MTR_5g088640"/>
</dbReference>
<protein>
    <submittedName>
        <fullName evidence="10">Myb DNA-binding domain protein</fullName>
    </submittedName>
    <submittedName>
        <fullName evidence="11">Putative transcription factor MYB-HB-like family</fullName>
    </submittedName>
</protein>
<evidence type="ECO:0000313" key="14">
    <source>
        <dbReference type="Proteomes" id="UP000265566"/>
    </source>
</evidence>
<dbReference type="KEGG" id="mtr:11421451"/>
<dbReference type="Proteomes" id="UP000002051">
    <property type="component" value="Chromosome 5"/>
</dbReference>
<dbReference type="GO" id="GO:0003677">
    <property type="term" value="F:DNA binding"/>
    <property type="evidence" value="ECO:0007669"/>
    <property type="project" value="UniProtKB-KW"/>
</dbReference>
<dbReference type="InterPro" id="IPR009057">
    <property type="entry name" value="Homeodomain-like_sf"/>
</dbReference>
<evidence type="ECO:0000256" key="5">
    <source>
        <dbReference type="ARBA" id="ARBA00023163"/>
    </source>
</evidence>
<dbReference type="GO" id="GO:0003700">
    <property type="term" value="F:DNA-binding transcription factor activity"/>
    <property type="evidence" value="ECO:0000318"/>
    <property type="project" value="GO_Central"/>
</dbReference>
<proteinExistence type="predicted"/>
<feature type="domain" description="HTH myb-type" evidence="9">
    <location>
        <begin position="9"/>
        <end position="65"/>
    </location>
</feature>
<keyword evidence="13" id="KW-1185">Reference proteome</keyword>
<feature type="domain" description="Myb-like" evidence="8">
    <location>
        <begin position="62"/>
        <end position="113"/>
    </location>
</feature>
<evidence type="ECO:0000313" key="10">
    <source>
        <dbReference type="EMBL" id="AET00130.1"/>
    </source>
</evidence>
<dbReference type="FunFam" id="1.10.10.60:FF:000001">
    <property type="entry name" value="MYB-related transcription factor"/>
    <property type="match status" value="1"/>
</dbReference>
<feature type="domain" description="HTH myb-type" evidence="9">
    <location>
        <begin position="66"/>
        <end position="117"/>
    </location>
</feature>
<dbReference type="Gene3D" id="1.10.10.60">
    <property type="entry name" value="Homeodomain-like"/>
    <property type="match status" value="2"/>
</dbReference>
<feature type="region of interest" description="Disordered" evidence="7">
    <location>
        <begin position="127"/>
        <end position="146"/>
    </location>
</feature>
<dbReference type="HOGENOM" id="CLU_066964_0_0_1"/>
<dbReference type="Pfam" id="PF00249">
    <property type="entry name" value="Myb_DNA-binding"/>
    <property type="match status" value="2"/>
</dbReference>
<dbReference type="PROSITE" id="PS50090">
    <property type="entry name" value="MYB_LIKE"/>
    <property type="match status" value="2"/>
</dbReference>
<dbReference type="InterPro" id="IPR001005">
    <property type="entry name" value="SANT/Myb"/>
</dbReference>
<dbReference type="SUPFAM" id="SSF46689">
    <property type="entry name" value="Homeodomain-like"/>
    <property type="match status" value="1"/>
</dbReference>
<dbReference type="InterPro" id="IPR017930">
    <property type="entry name" value="Myb_dom"/>
</dbReference>
<evidence type="ECO:0000313" key="12">
    <source>
        <dbReference type="EnsemblPlants" id="AET00130"/>
    </source>
</evidence>
<dbReference type="Proteomes" id="UP000265566">
    <property type="component" value="Chromosome 5"/>
</dbReference>
<sequence length="275" mass="31627">MSSSSSSSSTDTKKGTWSKEEDEILKAYVEKHGTRNWNEVSKNAGLIRCGKSCRLRWYNHLQPDVKKGPFSEEEKSKVFEFYIKYGEFKWSKLAHELPGRSDNDIKNFWNARKRKLEKLGLSPFPDNMEPDHKLNSSQQVEDSQEDEFNIPQLKFRKYPSIFDEINEKLLDVPNMFYNNVGSTSTLIDRGSSIIGTSHIHIPIALPSPCSYLPLPSPMMLDENGKKPISLEDDFEANLDDFMDLIDFSNLEDDVEAGSRLFDNDDIYNSNLHDKI</sequence>
<gene>
    <name evidence="12" type="primary">11421451</name>
    <name evidence="10" type="ordered locus">MTR_5g088640</name>
    <name evidence="11" type="ORF">MtrunA17_Chr5g0441141</name>
</gene>
<keyword evidence="3" id="KW-0805">Transcription regulation</keyword>
<evidence type="ECO:0000256" key="3">
    <source>
        <dbReference type="ARBA" id="ARBA00023015"/>
    </source>
</evidence>
<dbReference type="PANTHER" id="PTHR47995:SF18">
    <property type="entry name" value="TRANSCRIPTION FACTOR MYB65"/>
    <property type="match status" value="1"/>
</dbReference>
<evidence type="ECO:0000256" key="4">
    <source>
        <dbReference type="ARBA" id="ARBA00023125"/>
    </source>
</evidence>
<keyword evidence="6" id="KW-0539">Nucleus</keyword>
<reference evidence="14" key="4">
    <citation type="journal article" date="2018" name="Nat. Plants">
        <title>Whole-genome landscape of Medicago truncatula symbiotic genes.</title>
        <authorList>
            <person name="Pecrix Y."/>
            <person name="Staton S.E."/>
            <person name="Sallet E."/>
            <person name="Lelandais-Briere C."/>
            <person name="Moreau S."/>
            <person name="Carrere S."/>
            <person name="Blein T."/>
            <person name="Jardinaud M.F."/>
            <person name="Latrasse D."/>
            <person name="Zouine M."/>
            <person name="Zahm M."/>
            <person name="Kreplak J."/>
            <person name="Mayjonade B."/>
            <person name="Satge C."/>
            <person name="Perez M."/>
            <person name="Cauet S."/>
            <person name="Marande W."/>
            <person name="Chantry-Darmon C."/>
            <person name="Lopez-Roques C."/>
            <person name="Bouchez O."/>
            <person name="Berard A."/>
            <person name="Debelle F."/>
            <person name="Munos S."/>
            <person name="Bendahmane A."/>
            <person name="Berges H."/>
            <person name="Niebel A."/>
            <person name="Buitink J."/>
            <person name="Frugier F."/>
            <person name="Benhamed M."/>
            <person name="Crespi M."/>
            <person name="Gouzy J."/>
            <person name="Gamas P."/>
        </authorList>
    </citation>
    <scope>NUCLEOTIDE SEQUENCE [LARGE SCALE GENOMIC DNA]</scope>
    <source>
        <strain evidence="14">cv. Jemalong A17</strain>
    </source>
</reference>
<comment type="subcellular location">
    <subcellularLocation>
        <location evidence="1">Nucleus</location>
    </subcellularLocation>
</comment>
<dbReference type="Gramene" id="rna33058">
    <property type="protein sequence ID" value="RHN57509.1"/>
    <property type="gene ID" value="gene33058"/>
</dbReference>
<dbReference type="PANTHER" id="PTHR47995">
    <property type="entry name" value="TRANSCRIPTION FACTOR MYB33-RELATED"/>
    <property type="match status" value="1"/>
</dbReference>
<evidence type="ECO:0000256" key="7">
    <source>
        <dbReference type="SAM" id="MobiDB-lite"/>
    </source>
</evidence>
<dbReference type="PaxDb" id="3880-AET00130"/>
<evidence type="ECO:0000256" key="1">
    <source>
        <dbReference type="ARBA" id="ARBA00004123"/>
    </source>
</evidence>
<evidence type="ECO:0000256" key="6">
    <source>
        <dbReference type="ARBA" id="ARBA00023242"/>
    </source>
</evidence>
<dbReference type="EMBL" id="CM001221">
    <property type="protein sequence ID" value="AET00130.1"/>
    <property type="molecule type" value="Genomic_DNA"/>
</dbReference>
<organism evidence="10 13">
    <name type="scientific">Medicago truncatula</name>
    <name type="common">Barrel medic</name>
    <name type="synonym">Medicago tribuloides</name>
    <dbReference type="NCBI Taxonomy" id="3880"/>
    <lineage>
        <taxon>Eukaryota</taxon>
        <taxon>Viridiplantae</taxon>
        <taxon>Streptophyta</taxon>
        <taxon>Embryophyta</taxon>
        <taxon>Tracheophyta</taxon>
        <taxon>Spermatophyta</taxon>
        <taxon>Magnoliopsida</taxon>
        <taxon>eudicotyledons</taxon>
        <taxon>Gunneridae</taxon>
        <taxon>Pentapetalae</taxon>
        <taxon>rosids</taxon>
        <taxon>fabids</taxon>
        <taxon>Fabales</taxon>
        <taxon>Fabaceae</taxon>
        <taxon>Papilionoideae</taxon>
        <taxon>50 kb inversion clade</taxon>
        <taxon>NPAAA clade</taxon>
        <taxon>Hologalegina</taxon>
        <taxon>IRL clade</taxon>
        <taxon>Trifolieae</taxon>
        <taxon>Medicago</taxon>
    </lineage>
</organism>
<dbReference type="eggNOG" id="KOG0048">
    <property type="taxonomic scope" value="Eukaryota"/>
</dbReference>
<dbReference type="CDD" id="cd00167">
    <property type="entry name" value="SANT"/>
    <property type="match status" value="2"/>
</dbReference>
<dbReference type="GO" id="GO:0005634">
    <property type="term" value="C:nucleus"/>
    <property type="evidence" value="ECO:0000318"/>
    <property type="project" value="GO_Central"/>
</dbReference>
<dbReference type="PROSITE" id="PS51294">
    <property type="entry name" value="HTH_MYB"/>
    <property type="match status" value="2"/>
</dbReference>
<dbReference type="EMBL" id="PSQE01000005">
    <property type="protein sequence ID" value="RHN57509.1"/>
    <property type="molecule type" value="Genomic_DNA"/>
</dbReference>
<keyword evidence="5" id="KW-0804">Transcription</keyword>
<evidence type="ECO:0000313" key="13">
    <source>
        <dbReference type="Proteomes" id="UP000002051"/>
    </source>
</evidence>
<keyword evidence="4 10" id="KW-0238">DNA-binding</keyword>
<evidence type="ECO:0000256" key="2">
    <source>
        <dbReference type="ARBA" id="ARBA00022737"/>
    </source>
</evidence>
<evidence type="ECO:0000259" key="9">
    <source>
        <dbReference type="PROSITE" id="PS51294"/>
    </source>
</evidence>
<reference evidence="11" key="5">
    <citation type="journal article" date="2018" name="Nat. Plants">
        <title>Whole-genome landscape of Medicago truncatula symbiotic genes.</title>
        <authorList>
            <person name="Pecrix Y."/>
            <person name="Gamas P."/>
            <person name="Carrere S."/>
        </authorList>
    </citation>
    <scope>NUCLEOTIDE SEQUENCE</scope>
    <source>
        <tissue evidence="11">Leaves</tissue>
    </source>
</reference>
<name>G7K7T4_MEDTR</name>
<accession>G7K7T4</accession>
<dbReference type="GO" id="GO:0006355">
    <property type="term" value="P:regulation of DNA-templated transcription"/>
    <property type="evidence" value="ECO:0000318"/>
    <property type="project" value="GO_Central"/>
</dbReference>
<feature type="domain" description="Myb-like" evidence="8">
    <location>
        <begin position="9"/>
        <end position="61"/>
    </location>
</feature>
<dbReference type="OrthoDB" id="2143914at2759"/>
<keyword evidence="2" id="KW-0677">Repeat</keyword>
<reference evidence="10 13" key="2">
    <citation type="journal article" date="2014" name="BMC Genomics">
        <title>An improved genome release (version Mt4.0) for the model legume Medicago truncatula.</title>
        <authorList>
            <person name="Tang H."/>
            <person name="Krishnakumar V."/>
            <person name="Bidwell S."/>
            <person name="Rosen B."/>
            <person name="Chan A."/>
            <person name="Zhou S."/>
            <person name="Gentzbittel L."/>
            <person name="Childs K.L."/>
            <person name="Yandell M."/>
            <person name="Gundlach H."/>
            <person name="Mayer K.F."/>
            <person name="Schwartz D.C."/>
            <person name="Town C.D."/>
        </authorList>
    </citation>
    <scope>GENOME REANNOTATION</scope>
    <source>
        <strain evidence="12 13">cv. Jemalong A17</strain>
    </source>
</reference>